<proteinExistence type="predicted"/>
<keyword evidence="2" id="KW-1185">Reference proteome</keyword>
<evidence type="ECO:0000313" key="1">
    <source>
        <dbReference type="EMBL" id="KAH3697768.1"/>
    </source>
</evidence>
<dbReference type="EMBL" id="JAIWYP010000016">
    <property type="protein sequence ID" value="KAH3697768.1"/>
    <property type="molecule type" value="Genomic_DNA"/>
</dbReference>
<sequence>MTSSAANGFVTCMENNPVENCAQGIATLTTHLRIVAHSLSGCGNAQAHPFISKYGGSTACHFDVFPLTIAATTLVQSITSPAYCSPSAVGDSEDDCLFRPTGAA</sequence>
<accession>A0A9D3YC37</accession>
<reference evidence="1" key="1">
    <citation type="journal article" date="2019" name="bioRxiv">
        <title>The Genome of the Zebra Mussel, Dreissena polymorpha: A Resource for Invasive Species Research.</title>
        <authorList>
            <person name="McCartney M.A."/>
            <person name="Auch B."/>
            <person name="Kono T."/>
            <person name="Mallez S."/>
            <person name="Zhang Y."/>
            <person name="Obille A."/>
            <person name="Becker A."/>
            <person name="Abrahante J.E."/>
            <person name="Garbe J."/>
            <person name="Badalamenti J.P."/>
            <person name="Herman A."/>
            <person name="Mangelson H."/>
            <person name="Liachko I."/>
            <person name="Sullivan S."/>
            <person name="Sone E.D."/>
            <person name="Koren S."/>
            <person name="Silverstein K.A.T."/>
            <person name="Beckman K.B."/>
            <person name="Gohl D.M."/>
        </authorList>
    </citation>
    <scope>NUCLEOTIDE SEQUENCE</scope>
    <source>
        <strain evidence="1">Duluth1</strain>
        <tissue evidence="1">Whole animal</tissue>
    </source>
</reference>
<protein>
    <submittedName>
        <fullName evidence="1">Uncharacterized protein</fullName>
    </submittedName>
</protein>
<reference evidence="1" key="2">
    <citation type="submission" date="2020-11" db="EMBL/GenBank/DDBJ databases">
        <authorList>
            <person name="McCartney M.A."/>
            <person name="Auch B."/>
            <person name="Kono T."/>
            <person name="Mallez S."/>
            <person name="Becker A."/>
            <person name="Gohl D.M."/>
            <person name="Silverstein K.A.T."/>
            <person name="Koren S."/>
            <person name="Bechman K.B."/>
            <person name="Herman A."/>
            <person name="Abrahante J.E."/>
            <person name="Garbe J."/>
        </authorList>
    </citation>
    <scope>NUCLEOTIDE SEQUENCE</scope>
    <source>
        <strain evidence="1">Duluth1</strain>
        <tissue evidence="1">Whole animal</tissue>
    </source>
</reference>
<dbReference type="AlphaFoldDB" id="A0A9D3YC37"/>
<name>A0A9D3YC37_DREPO</name>
<comment type="caution">
    <text evidence="1">The sequence shown here is derived from an EMBL/GenBank/DDBJ whole genome shotgun (WGS) entry which is preliminary data.</text>
</comment>
<gene>
    <name evidence="1" type="ORF">DPMN_085278</name>
</gene>
<evidence type="ECO:0000313" key="2">
    <source>
        <dbReference type="Proteomes" id="UP000828390"/>
    </source>
</evidence>
<organism evidence="1 2">
    <name type="scientific">Dreissena polymorpha</name>
    <name type="common">Zebra mussel</name>
    <name type="synonym">Mytilus polymorpha</name>
    <dbReference type="NCBI Taxonomy" id="45954"/>
    <lineage>
        <taxon>Eukaryota</taxon>
        <taxon>Metazoa</taxon>
        <taxon>Spiralia</taxon>
        <taxon>Lophotrochozoa</taxon>
        <taxon>Mollusca</taxon>
        <taxon>Bivalvia</taxon>
        <taxon>Autobranchia</taxon>
        <taxon>Heteroconchia</taxon>
        <taxon>Euheterodonta</taxon>
        <taxon>Imparidentia</taxon>
        <taxon>Neoheterodontei</taxon>
        <taxon>Myida</taxon>
        <taxon>Dreissenoidea</taxon>
        <taxon>Dreissenidae</taxon>
        <taxon>Dreissena</taxon>
    </lineage>
</organism>
<dbReference type="Proteomes" id="UP000828390">
    <property type="component" value="Unassembled WGS sequence"/>
</dbReference>